<feature type="domain" description="DUF2148" evidence="1">
    <location>
        <begin position="110"/>
        <end position="176"/>
    </location>
</feature>
<reference evidence="2" key="2">
    <citation type="journal article" date="2021" name="PeerJ">
        <title>Extensive microbial diversity within the chicken gut microbiome revealed by metagenomics and culture.</title>
        <authorList>
            <person name="Gilroy R."/>
            <person name="Ravi A."/>
            <person name="Getino M."/>
            <person name="Pursley I."/>
            <person name="Horton D.L."/>
            <person name="Alikhan N.F."/>
            <person name="Baker D."/>
            <person name="Gharbi K."/>
            <person name="Hall N."/>
            <person name="Watson M."/>
            <person name="Adriaenssens E.M."/>
            <person name="Foster-Nyarko E."/>
            <person name="Jarju S."/>
            <person name="Secka A."/>
            <person name="Antonio M."/>
            <person name="Oren A."/>
            <person name="Chaudhuri R.R."/>
            <person name="La Ragione R."/>
            <person name="Hildebrand F."/>
            <person name="Pallen M.J."/>
        </authorList>
    </citation>
    <scope>NUCLEOTIDE SEQUENCE</scope>
    <source>
        <strain evidence="2">ChiSjej6B24-2974</strain>
    </source>
</reference>
<gene>
    <name evidence="2" type="ORF">IAA52_02250</name>
</gene>
<evidence type="ECO:0000313" key="3">
    <source>
        <dbReference type="Proteomes" id="UP000824260"/>
    </source>
</evidence>
<dbReference type="Gene3D" id="3.40.109.10">
    <property type="entry name" value="NADH Oxidase"/>
    <property type="match status" value="1"/>
</dbReference>
<dbReference type="GO" id="GO:0016491">
    <property type="term" value="F:oxidoreductase activity"/>
    <property type="evidence" value="ECO:0007669"/>
    <property type="project" value="InterPro"/>
</dbReference>
<organism evidence="2 3">
    <name type="scientific">Candidatus Pullichristensenella stercorigallinarum</name>
    <dbReference type="NCBI Taxonomy" id="2840909"/>
    <lineage>
        <taxon>Bacteria</taxon>
        <taxon>Bacillati</taxon>
        <taxon>Bacillota</taxon>
        <taxon>Clostridia</taxon>
        <taxon>Candidatus Pullichristensenella</taxon>
    </lineage>
</organism>
<dbReference type="PANTHER" id="PTHR40101:SF1">
    <property type="entry name" value="4FE-4S DOMAIN-CONTAINING PROTEIN"/>
    <property type="match status" value="1"/>
</dbReference>
<reference evidence="2" key="1">
    <citation type="submission" date="2020-10" db="EMBL/GenBank/DDBJ databases">
        <authorList>
            <person name="Gilroy R."/>
        </authorList>
    </citation>
    <scope>NUCLEOTIDE SEQUENCE</scope>
    <source>
        <strain evidence="2">ChiSjej6B24-2974</strain>
    </source>
</reference>
<dbReference type="Pfam" id="PF09918">
    <property type="entry name" value="DUF2148"/>
    <property type="match status" value="1"/>
</dbReference>
<accession>A0A9D1CW54</accession>
<evidence type="ECO:0000259" key="1">
    <source>
        <dbReference type="Pfam" id="PF09918"/>
    </source>
</evidence>
<dbReference type="EMBL" id="DVFZ01000024">
    <property type="protein sequence ID" value="HIQ81904.1"/>
    <property type="molecule type" value="Genomic_DNA"/>
</dbReference>
<dbReference type="Proteomes" id="UP000824260">
    <property type="component" value="Unassembled WGS sequence"/>
</dbReference>
<sequence>MRYDSDEMERQAILATAARMCAAARTAPKAKGADNIRTMVLTGEEKAALAGKMREIADTGNPAVQFFYRDADNVDKAQAIVLIGAKPARAGLKVCGFCGFDSCASAQQAGARCAFNMIDLGIAIGSAVSVAADCRVDSRVLYSAGKAAQLMQYEDFDVIWQGIPIAAYGKSPFFDRKPKQEAR</sequence>
<dbReference type="InterPro" id="IPR000415">
    <property type="entry name" value="Nitroreductase-like"/>
</dbReference>
<proteinExistence type="predicted"/>
<protein>
    <recommendedName>
        <fullName evidence="1">DUF2148 domain-containing protein</fullName>
    </recommendedName>
</protein>
<dbReference type="AlphaFoldDB" id="A0A9D1CW54"/>
<comment type="caution">
    <text evidence="2">The sequence shown here is derived from an EMBL/GenBank/DDBJ whole genome shotgun (WGS) entry which is preliminary data.</text>
</comment>
<dbReference type="InterPro" id="IPR019224">
    <property type="entry name" value="DUF2148"/>
</dbReference>
<evidence type="ECO:0000313" key="2">
    <source>
        <dbReference type="EMBL" id="HIQ81904.1"/>
    </source>
</evidence>
<name>A0A9D1CW54_9FIRM</name>
<dbReference type="PANTHER" id="PTHR40101">
    <property type="entry name" value="CONSERVED PROTEIN"/>
    <property type="match status" value="1"/>
</dbReference>